<dbReference type="AlphaFoldDB" id="A0A385TIB9"/>
<keyword evidence="1" id="KW-0472">Membrane</keyword>
<dbReference type="KEGG" id="plw:D5F53_13580"/>
<name>A0A385TIB9_PAELA</name>
<gene>
    <name evidence="2" type="ORF">D5F53_13580</name>
</gene>
<evidence type="ECO:0000313" key="2">
    <source>
        <dbReference type="EMBL" id="AYB44260.1"/>
    </source>
</evidence>
<protein>
    <submittedName>
        <fullName evidence="2">Uncharacterized protein</fullName>
    </submittedName>
</protein>
<dbReference type="Proteomes" id="UP000266552">
    <property type="component" value="Chromosome"/>
</dbReference>
<evidence type="ECO:0000256" key="1">
    <source>
        <dbReference type="SAM" id="Phobius"/>
    </source>
</evidence>
<proteinExistence type="predicted"/>
<feature type="transmembrane region" description="Helical" evidence="1">
    <location>
        <begin position="187"/>
        <end position="205"/>
    </location>
</feature>
<organism evidence="2 3">
    <name type="scientific">Paenibacillus lautus</name>
    <name type="common">Bacillus lautus</name>
    <dbReference type="NCBI Taxonomy" id="1401"/>
    <lineage>
        <taxon>Bacteria</taxon>
        <taxon>Bacillati</taxon>
        <taxon>Bacillota</taxon>
        <taxon>Bacilli</taxon>
        <taxon>Bacillales</taxon>
        <taxon>Paenibacillaceae</taxon>
        <taxon>Paenibacillus</taxon>
    </lineage>
</organism>
<dbReference type="PROSITE" id="PS51257">
    <property type="entry name" value="PROKAR_LIPOPROTEIN"/>
    <property type="match status" value="1"/>
</dbReference>
<evidence type="ECO:0000313" key="3">
    <source>
        <dbReference type="Proteomes" id="UP000266552"/>
    </source>
</evidence>
<reference evidence="2 3" key="1">
    <citation type="submission" date="2018-09" db="EMBL/GenBank/DDBJ databases">
        <title>Genome Sequence of Paenibacillus lautus Strain E7593-69, Azo Dye-Degrading Bacteria, Isolated from Commercial Tattoo Inks.</title>
        <authorList>
            <person name="Nho S.W."/>
            <person name="Kim S.-J."/>
            <person name="Kweon O."/>
            <person name="Cerniglia C.E."/>
        </authorList>
    </citation>
    <scope>NUCLEOTIDE SEQUENCE [LARGE SCALE GENOMIC DNA]</scope>
    <source>
        <strain evidence="2 3">E7593-69</strain>
    </source>
</reference>
<sequence>MRKIVIALSIMMLVVMTGCGRLDLVIHDDGSGNGKYSVDLSGMLSADELKEELEKEITNANADAGKEVIRLDSFKEKDGKVDATVSFDSLTALSGGEDSLIATVADLKRLYPERINELVEAPEDIEKIMDKPVVYLNLDDDMEITVTVPGNILYAAGGTVAEGEPRTLQLASDEAVIAYEPSANRSWMTWVGVLLVVIIAAYVIYRKGRFRTAAPGMKGGSAPNA</sequence>
<keyword evidence="1" id="KW-1133">Transmembrane helix</keyword>
<dbReference type="RefSeq" id="WP_119848161.1">
    <property type="nucleotide sequence ID" value="NZ_CP032412.1"/>
</dbReference>
<keyword evidence="1" id="KW-0812">Transmembrane</keyword>
<accession>A0A385TIB9</accession>
<dbReference type="EMBL" id="CP032412">
    <property type="protein sequence ID" value="AYB44260.1"/>
    <property type="molecule type" value="Genomic_DNA"/>
</dbReference>
<keyword evidence="3" id="KW-1185">Reference proteome</keyword>